<name>A0ABP9JC11_9MICO</name>
<organism evidence="3 4">
    <name type="scientific">Terrabacter aeriphilus</name>
    <dbReference type="NCBI Taxonomy" id="515662"/>
    <lineage>
        <taxon>Bacteria</taxon>
        <taxon>Bacillati</taxon>
        <taxon>Actinomycetota</taxon>
        <taxon>Actinomycetes</taxon>
        <taxon>Micrococcales</taxon>
        <taxon>Intrasporangiaceae</taxon>
        <taxon>Terrabacter</taxon>
    </lineage>
</organism>
<dbReference type="RefSeq" id="WP_345507513.1">
    <property type="nucleotide sequence ID" value="NZ_BAABIW010000014.1"/>
</dbReference>
<keyword evidence="3" id="KW-0436">Ligase</keyword>
<evidence type="ECO:0000313" key="4">
    <source>
        <dbReference type="Proteomes" id="UP001500427"/>
    </source>
</evidence>
<dbReference type="InterPro" id="IPR002847">
    <property type="entry name" value="F420-0_gamma-glut_ligase-dom"/>
</dbReference>
<dbReference type="SUPFAM" id="SSF144010">
    <property type="entry name" value="CofE-like"/>
    <property type="match status" value="1"/>
</dbReference>
<protein>
    <submittedName>
        <fullName evidence="3">Coenzyme F420-0:L-glutamate ligase</fullName>
    </submittedName>
</protein>
<dbReference type="Proteomes" id="UP001500427">
    <property type="component" value="Unassembled WGS sequence"/>
</dbReference>
<keyword evidence="4" id="KW-1185">Reference proteome</keyword>
<dbReference type="PANTHER" id="PTHR47917:SF1">
    <property type="entry name" value="COENZYME F420:L-GLUTAMATE LIGASE"/>
    <property type="match status" value="1"/>
</dbReference>
<sequence length="382" mass="38418">MTDPGPGSTGPGPTDPGAAADARAPGVVTLLPLTGIPEVHEGDDLADVVGLGLTHAGVRLRDGDVLVVSSKIASKSLGLVTDDTDKDRVVREQSRRVVAERAVGDRVTRVVEATAGPVMAAAGVDGSNTGDRGGWLLLPHDPDEVCARLCASLRARHGVAVGVVLSDTAGRPWRVGQVDFALGAHGLHVLDDLRGATDADGRPLEVTSRAVADEVAAAADLVKGKVAAVPAAVVRGLRGVVLPDAATDAATDAAGGRTAGGRDLVRTGPGDWFALGRVEAVRAALGVQPGSPESAAVGIAPVAPDTRIGAVSRAVRLAVHDREGATADVGPDTVTLGADTAYDLGALVTRLQAALWCERLVGDPATPAADGLSVVVGVTEQA</sequence>
<evidence type="ECO:0000256" key="1">
    <source>
        <dbReference type="SAM" id="MobiDB-lite"/>
    </source>
</evidence>
<dbReference type="Pfam" id="PF01996">
    <property type="entry name" value="F420_ligase"/>
    <property type="match status" value="1"/>
</dbReference>
<proteinExistence type="predicted"/>
<reference evidence="4" key="1">
    <citation type="journal article" date="2019" name="Int. J. Syst. Evol. Microbiol.">
        <title>The Global Catalogue of Microorganisms (GCM) 10K type strain sequencing project: providing services to taxonomists for standard genome sequencing and annotation.</title>
        <authorList>
            <consortium name="The Broad Institute Genomics Platform"/>
            <consortium name="The Broad Institute Genome Sequencing Center for Infectious Disease"/>
            <person name="Wu L."/>
            <person name="Ma J."/>
        </authorList>
    </citation>
    <scope>NUCLEOTIDE SEQUENCE [LARGE SCALE GENOMIC DNA]</scope>
    <source>
        <strain evidence="4">JCM 17687</strain>
    </source>
</reference>
<comment type="caution">
    <text evidence="3">The sequence shown here is derived from an EMBL/GenBank/DDBJ whole genome shotgun (WGS) entry which is preliminary data.</text>
</comment>
<evidence type="ECO:0000313" key="3">
    <source>
        <dbReference type="EMBL" id="GAA5027347.1"/>
    </source>
</evidence>
<dbReference type="GO" id="GO:0016874">
    <property type="term" value="F:ligase activity"/>
    <property type="evidence" value="ECO:0007669"/>
    <property type="project" value="UniProtKB-KW"/>
</dbReference>
<accession>A0ABP9JC11</accession>
<dbReference type="Gene3D" id="3.30.1330.100">
    <property type="entry name" value="CofE-like"/>
    <property type="match status" value="2"/>
</dbReference>
<feature type="region of interest" description="Disordered" evidence="1">
    <location>
        <begin position="1"/>
        <end position="21"/>
    </location>
</feature>
<dbReference type="PANTHER" id="PTHR47917">
    <property type="match status" value="1"/>
</dbReference>
<gene>
    <name evidence="3" type="primary">cofE</name>
    <name evidence="3" type="ORF">GCM10023258_22040</name>
</gene>
<dbReference type="EMBL" id="BAABIW010000014">
    <property type="protein sequence ID" value="GAA5027347.1"/>
    <property type="molecule type" value="Genomic_DNA"/>
</dbReference>
<feature type="domain" description="Coenzyme F420:L-glutamate ligase-like" evidence="2">
    <location>
        <begin position="36"/>
        <end position="236"/>
    </location>
</feature>
<evidence type="ECO:0000259" key="2">
    <source>
        <dbReference type="Pfam" id="PF01996"/>
    </source>
</evidence>